<keyword evidence="1" id="KW-1133">Transmembrane helix</keyword>
<proteinExistence type="predicted"/>
<dbReference type="EMBL" id="CP031225">
    <property type="protein sequence ID" value="AXH58068.1"/>
    <property type="molecule type" value="Genomic_DNA"/>
</dbReference>
<keyword evidence="1" id="KW-0472">Membrane</keyword>
<protein>
    <submittedName>
        <fullName evidence="2">Uncharacterized protein</fullName>
    </submittedName>
</protein>
<reference evidence="2 3" key="1">
    <citation type="journal article" date="2011" name="PLoS Pathog.">
        <title>Dynamic evolution of pathogenicity revealed by sequencing and comparative genomics of 19 Pseudomonas syringae isolates.</title>
        <authorList>
            <person name="Baltrus D.A."/>
            <person name="Nishimura M.T."/>
            <person name="Romanchuk A."/>
            <person name="Chang J.H."/>
            <person name="Mukhtar M.S."/>
            <person name="Cherkis K."/>
            <person name="Roach J."/>
            <person name="Grant S.R."/>
            <person name="Jones C.D."/>
            <person name="Dangl J.L."/>
        </authorList>
    </citation>
    <scope>NUCLEOTIDE SEQUENCE [LARGE SCALE GENOMIC DNA]</scope>
    <source>
        <strain evidence="2 3">M301315</strain>
    </source>
</reference>
<feature type="transmembrane region" description="Helical" evidence="1">
    <location>
        <begin position="44"/>
        <end position="62"/>
    </location>
</feature>
<gene>
    <name evidence="2" type="ORF">PLA107_024545</name>
</gene>
<keyword evidence="1" id="KW-0812">Transmembrane</keyword>
<organism evidence="2 3">
    <name type="scientific">Pseudomonas amygdali pv. lachrymans str. M301315</name>
    <dbReference type="NCBI Taxonomy" id="629260"/>
    <lineage>
        <taxon>Bacteria</taxon>
        <taxon>Pseudomonadati</taxon>
        <taxon>Pseudomonadota</taxon>
        <taxon>Gammaproteobacteria</taxon>
        <taxon>Pseudomonadales</taxon>
        <taxon>Pseudomonadaceae</taxon>
        <taxon>Pseudomonas</taxon>
        <taxon>Pseudomonas amygdali</taxon>
    </lineage>
</organism>
<sequence length="71" mass="7552">MKTILLYLVLILGGTVAVVAGTVALGYDSLSALTGWDSRGTPELVFGAICAVSSLACSVTIWKIHKRHGWY</sequence>
<evidence type="ECO:0000256" key="1">
    <source>
        <dbReference type="SAM" id="Phobius"/>
    </source>
</evidence>
<evidence type="ECO:0000313" key="3">
    <source>
        <dbReference type="Proteomes" id="UP000006426"/>
    </source>
</evidence>
<name>A0AAD0M1S4_PSEAV</name>
<evidence type="ECO:0000313" key="2">
    <source>
        <dbReference type="EMBL" id="AXH58068.1"/>
    </source>
</evidence>
<dbReference type="Proteomes" id="UP000006426">
    <property type="component" value="Chromosome"/>
</dbReference>
<dbReference type="AlphaFoldDB" id="A0AAD0M1S4"/>
<accession>A0AAD0M1S4</accession>